<reference evidence="1 2" key="1">
    <citation type="submission" date="2020-01" db="EMBL/GenBank/DDBJ databases">
        <title>Genome analysis of Anaerocolumna sp. CBA3638.</title>
        <authorList>
            <person name="Kim J."/>
            <person name="Roh S.W."/>
        </authorList>
    </citation>
    <scope>NUCLEOTIDE SEQUENCE [LARGE SCALE GENOMIC DNA]</scope>
    <source>
        <strain evidence="1 2">CBA3638</strain>
    </source>
</reference>
<dbReference type="KEGG" id="anr:Ana3638_05680"/>
<dbReference type="InterPro" id="IPR024042">
    <property type="entry name" value="TM1646-like_dom_sf"/>
</dbReference>
<protein>
    <submittedName>
        <fullName evidence="1">DUF327 family protein</fullName>
    </submittedName>
</protein>
<evidence type="ECO:0000313" key="1">
    <source>
        <dbReference type="EMBL" id="QHQ60323.1"/>
    </source>
</evidence>
<proteinExistence type="predicted"/>
<dbReference type="RefSeq" id="WP_161837159.1">
    <property type="nucleotide sequence ID" value="NZ_CP048000.1"/>
</dbReference>
<organism evidence="1 2">
    <name type="scientific">Anaerocolumna sedimenticola</name>
    <dbReference type="NCBI Taxonomy" id="2696063"/>
    <lineage>
        <taxon>Bacteria</taxon>
        <taxon>Bacillati</taxon>
        <taxon>Bacillota</taxon>
        <taxon>Clostridia</taxon>
        <taxon>Lachnospirales</taxon>
        <taxon>Lachnospiraceae</taxon>
        <taxon>Anaerocolumna</taxon>
    </lineage>
</organism>
<dbReference type="Proteomes" id="UP000464314">
    <property type="component" value="Chromosome"/>
</dbReference>
<gene>
    <name evidence="1" type="ORF">Ana3638_05680</name>
</gene>
<dbReference type="SUPFAM" id="SSF158397">
    <property type="entry name" value="TM1646-like"/>
    <property type="match status" value="1"/>
</dbReference>
<name>A0A6P1TIS6_9FIRM</name>
<dbReference type="Gene3D" id="1.20.120.490">
    <property type="entry name" value="Hypothetical protein TM1646-like domain"/>
    <property type="match status" value="1"/>
</dbReference>
<dbReference type="InterPro" id="IPR005585">
    <property type="entry name" value="DUF327"/>
</dbReference>
<dbReference type="Pfam" id="PF03885">
    <property type="entry name" value="DUF327"/>
    <property type="match status" value="1"/>
</dbReference>
<dbReference type="AlphaFoldDB" id="A0A6P1TIS6"/>
<sequence length="146" mass="17370">MDIKVNQTPIVNQVEQKAPLPETDGSFKFTLISNIEEQELQARLNLMMEDITQQGKRLSKHMDVRDMRRYRQLIKNFMNEIVNRSHKFSRENFLDRRGRHRVYGMIKLIDQNLDELAMELIKEEKDNITILNKIDEIRGMLLDLIA</sequence>
<keyword evidence="2" id="KW-1185">Reference proteome</keyword>
<accession>A0A6P1TIS6</accession>
<dbReference type="EMBL" id="CP048000">
    <property type="protein sequence ID" value="QHQ60323.1"/>
    <property type="molecule type" value="Genomic_DNA"/>
</dbReference>
<evidence type="ECO:0000313" key="2">
    <source>
        <dbReference type="Proteomes" id="UP000464314"/>
    </source>
</evidence>